<reference evidence="2 3" key="1">
    <citation type="journal article" date="2018" name="Appl. Microbiol. Biotechnol.">
        <title>Co-cultivation of the strictly anaerobic methanogen Methanosarcina barkeri with aerobic methanotrophs in an oxygen-limited membrane bioreactor.</title>
        <authorList>
            <person name="In 't Zandt M.H."/>
            <person name="van den Bosch T.J.M."/>
            <person name="Rijkers R."/>
            <person name="van Kessel M.A.H.J."/>
            <person name="Jetten M.S.M."/>
            <person name="Welte C.U."/>
        </authorList>
    </citation>
    <scope>NUCLEOTIDE SEQUENCE [LARGE SCALE GENOMIC DNA]</scope>
    <source>
        <strain evidence="2 3">DSM 17706</strain>
    </source>
</reference>
<evidence type="ECO:0000256" key="1">
    <source>
        <dbReference type="ARBA" id="ARBA00022741"/>
    </source>
</evidence>
<dbReference type="SUPFAM" id="SSF81891">
    <property type="entry name" value="Poly A polymerase C-terminal region-like"/>
    <property type="match status" value="1"/>
</dbReference>
<keyword evidence="1" id="KW-0547">Nucleotide-binding</keyword>
<evidence type="ECO:0000313" key="3">
    <source>
        <dbReference type="Proteomes" id="UP000245137"/>
    </source>
</evidence>
<comment type="caution">
    <text evidence="2">The sequence shown here is derived from an EMBL/GenBank/DDBJ whole genome shotgun (WGS) entry which is preliminary data.</text>
</comment>
<organism evidence="2 3">
    <name type="scientific">Methylosinus sporium</name>
    <dbReference type="NCBI Taxonomy" id="428"/>
    <lineage>
        <taxon>Bacteria</taxon>
        <taxon>Pseudomonadati</taxon>
        <taxon>Pseudomonadota</taxon>
        <taxon>Alphaproteobacteria</taxon>
        <taxon>Hyphomicrobiales</taxon>
        <taxon>Methylocystaceae</taxon>
        <taxon>Methylosinus</taxon>
    </lineage>
</organism>
<evidence type="ECO:0000313" key="2">
    <source>
        <dbReference type="EMBL" id="PWB95349.1"/>
    </source>
</evidence>
<dbReference type="PANTHER" id="PTHR47545">
    <property type="entry name" value="MULTIFUNCTIONAL CCA PROTEIN"/>
    <property type="match status" value="1"/>
</dbReference>
<accession>A0A2U1SUT4</accession>
<gene>
    <name evidence="2" type="ORF">C5689_04040</name>
</gene>
<protein>
    <submittedName>
        <fullName evidence="2">tRNA nucleotidyltransferase</fullName>
    </submittedName>
</protein>
<name>A0A2U1SUT4_METSR</name>
<dbReference type="OrthoDB" id="9805698at2"/>
<proteinExistence type="predicted"/>
<dbReference type="AlphaFoldDB" id="A0A2U1SUT4"/>
<keyword evidence="2" id="KW-0808">Transferase</keyword>
<dbReference type="Proteomes" id="UP000245137">
    <property type="component" value="Unassembled WGS sequence"/>
</dbReference>
<dbReference type="EMBL" id="PUIV01000003">
    <property type="protein sequence ID" value="PWB95349.1"/>
    <property type="molecule type" value="Genomic_DNA"/>
</dbReference>
<dbReference type="GO" id="GO:0000166">
    <property type="term" value="F:nucleotide binding"/>
    <property type="evidence" value="ECO:0007669"/>
    <property type="project" value="UniProtKB-KW"/>
</dbReference>
<dbReference type="GO" id="GO:0016740">
    <property type="term" value="F:transferase activity"/>
    <property type="evidence" value="ECO:0007669"/>
    <property type="project" value="UniProtKB-KW"/>
</dbReference>
<dbReference type="InterPro" id="IPR050124">
    <property type="entry name" value="tRNA_CCA-adding_enzyme"/>
</dbReference>
<dbReference type="Gene3D" id="1.10.3090.10">
    <property type="entry name" value="cca-adding enzyme, domain 2"/>
    <property type="match status" value="1"/>
</dbReference>
<keyword evidence="3" id="KW-1185">Reference proteome</keyword>
<dbReference type="PANTHER" id="PTHR47545:SF1">
    <property type="entry name" value="MULTIFUNCTIONAL CCA PROTEIN"/>
    <property type="match status" value="1"/>
</dbReference>
<sequence>MAALLAETDDDPGEETLDLMAEQVESGCLAGLDPADIWPELLLSLGGPAPGKAFRVLRICGALQVVLPEVDALFGVPQLSDGQNEVDLGAHLLRSLDEAGRREAPLPVRFALLVMNVGKGDSPREHLPHHYKHIDRGGPRINSIAERFGVPADCVPLALTALSECERVHRASEVRAGPVAQMLERLGAFDAPESFALLMEVCSCDFTAHSGRSGEAYPKAVLLETARDACLPIEPATPEARAEAIAQALRSQRWSNG</sequence>